<protein>
    <recommendedName>
        <fullName evidence="12">Ionotropic glutamate receptor C-terminal domain-containing protein</fullName>
    </recommendedName>
</protein>
<evidence type="ECO:0000256" key="3">
    <source>
        <dbReference type="ARBA" id="ARBA00022692"/>
    </source>
</evidence>
<dbReference type="HOGENOM" id="CLU_533468_0_0_1"/>
<evidence type="ECO:0000256" key="2">
    <source>
        <dbReference type="ARBA" id="ARBA00022475"/>
    </source>
</evidence>
<reference evidence="10" key="2">
    <citation type="submission" date="2021-02" db="UniProtKB">
        <authorList>
            <consortium name="EnsemblMetazoa"/>
        </authorList>
    </citation>
    <scope>IDENTIFICATION</scope>
    <source>
        <strain evidence="10">JHB</strain>
    </source>
</reference>
<dbReference type="PANTHER" id="PTHR42643:SF38">
    <property type="entry name" value="IONOTROPIC RECEPTOR 100A"/>
    <property type="match status" value="1"/>
</dbReference>
<evidence type="ECO:0008006" key="12">
    <source>
        <dbReference type="Google" id="ProtNLM"/>
    </source>
</evidence>
<evidence type="ECO:0000256" key="7">
    <source>
        <dbReference type="ARBA" id="ARBA00023180"/>
    </source>
</evidence>
<dbReference type="OMA" id="FDEHTIT"/>
<accession>B0WYW9</accession>
<dbReference type="GO" id="GO:0005886">
    <property type="term" value="C:plasma membrane"/>
    <property type="evidence" value="ECO:0007669"/>
    <property type="project" value="UniProtKB-SubCell"/>
</dbReference>
<name>B0WYW9_CULQU</name>
<dbReference type="InterPro" id="IPR052192">
    <property type="entry name" value="Insect_Ionotropic_Sensory_Rcpt"/>
</dbReference>
<dbReference type="EMBL" id="DS232200">
    <property type="protein sequence ID" value="EDS37229.1"/>
    <property type="molecule type" value="Genomic_DNA"/>
</dbReference>
<dbReference type="VEuPathDB" id="VectorBase:CPIJ012479"/>
<sequence>MTDNHVWRLNFNGVLLLASQKVNFTRTTTLLEFKNFEDIGLMIMFGTVDQCIGNLRSMIQMVTRTVALIIDGSSERLCVISGRQNGVLCRSGATSEDVTFLIDNSVQGDEQVNGKFRVTMFPDPNRNTDDSKRVVFVDEEMLLVMAKMLNFTTVYMNPDTVLGYQQPNGTFTGALGDIEYERADMSKSQIMYFINTTNVQFLFPTTNVQFQYVVPKNYYNSSKRGLRLSIVSTEITVFHMSIIIWFPLGLMILEWVRSKSSFGHPKPSWARAILGTVNVVTNMAVTIRAVSSQRLYWISLILFQFIMYNVFVANMVQQMNLFTTSRDIESVQELIHETSLKLTLHSSMTDLVRLDEKRIKELGLTDRITIGDTDQAKLLQQVAQNRSIAALMANGAVSKLVPTFYNPKTGENLLHVIPEVVLDFHVAALVPASSKYIEPLNQITMQFVEGGLVEHNLDHIAYEGYLVYVRRYRDGKFQPELMEPTMALLVVLVSTVCSLFAFASRSGFFSL</sequence>
<evidence type="ECO:0000313" key="11">
    <source>
        <dbReference type="Proteomes" id="UP000002320"/>
    </source>
</evidence>
<evidence type="ECO:0000256" key="5">
    <source>
        <dbReference type="ARBA" id="ARBA00023136"/>
    </source>
</evidence>
<keyword evidence="6" id="KW-0675">Receptor</keyword>
<feature type="transmembrane region" description="Helical" evidence="8">
    <location>
        <begin position="268"/>
        <end position="290"/>
    </location>
</feature>
<feature type="transmembrane region" description="Helical" evidence="8">
    <location>
        <begin position="296"/>
        <end position="316"/>
    </location>
</feature>
<dbReference type="AlphaFoldDB" id="B0WYW9"/>
<gene>
    <name evidence="10" type="primary">6045196</name>
    <name evidence="9" type="ORF">CpipJ_CPIJ012479</name>
</gene>
<evidence type="ECO:0000313" key="9">
    <source>
        <dbReference type="EMBL" id="EDS37229.1"/>
    </source>
</evidence>
<dbReference type="InParanoid" id="B0WYW9"/>
<dbReference type="OrthoDB" id="8195814at2759"/>
<comment type="subcellular location">
    <subcellularLocation>
        <location evidence="1">Cell membrane</location>
        <topology evidence="1">Multi-pass membrane protein</topology>
    </subcellularLocation>
</comment>
<keyword evidence="3 8" id="KW-0812">Transmembrane</keyword>
<dbReference type="Proteomes" id="UP000002320">
    <property type="component" value="Unassembled WGS sequence"/>
</dbReference>
<evidence type="ECO:0000256" key="8">
    <source>
        <dbReference type="SAM" id="Phobius"/>
    </source>
</evidence>
<reference evidence="9" key="1">
    <citation type="submission" date="2007-03" db="EMBL/GenBank/DDBJ databases">
        <title>Annotation of Culex pipiens quinquefasciatus.</title>
        <authorList>
            <consortium name="The Broad Institute Genome Sequencing Platform"/>
            <person name="Atkinson P.W."/>
            <person name="Hemingway J."/>
            <person name="Christensen B.M."/>
            <person name="Higgs S."/>
            <person name="Kodira C."/>
            <person name="Hannick L."/>
            <person name="Megy K."/>
            <person name="O'Leary S."/>
            <person name="Pearson M."/>
            <person name="Haas B.J."/>
            <person name="Mauceli E."/>
            <person name="Wortman J.R."/>
            <person name="Lee N.H."/>
            <person name="Guigo R."/>
            <person name="Stanke M."/>
            <person name="Alvarado L."/>
            <person name="Amedeo P."/>
            <person name="Antoine C.H."/>
            <person name="Arensburger P."/>
            <person name="Bidwell S.L."/>
            <person name="Crawford M."/>
            <person name="Camaro F."/>
            <person name="Devon K."/>
            <person name="Engels R."/>
            <person name="Hammond M."/>
            <person name="Howarth C."/>
            <person name="Koehrsen M."/>
            <person name="Lawson D."/>
            <person name="Montgomery P."/>
            <person name="Nene V."/>
            <person name="Nusbaum C."/>
            <person name="Puiu D."/>
            <person name="Romero-Severson J."/>
            <person name="Severson D.W."/>
            <person name="Shumway M."/>
            <person name="Sisk P."/>
            <person name="Stolte C."/>
            <person name="Zeng Q."/>
            <person name="Eisenstadt E."/>
            <person name="Fraser-Liggett C."/>
            <person name="Strausberg R."/>
            <person name="Galagan J."/>
            <person name="Birren B."/>
            <person name="Collins F.H."/>
        </authorList>
    </citation>
    <scope>NUCLEOTIDE SEQUENCE [LARGE SCALE GENOMIC DNA]</scope>
    <source>
        <strain evidence="9">JHB</strain>
    </source>
</reference>
<keyword evidence="11" id="KW-1185">Reference proteome</keyword>
<dbReference type="EnsemblMetazoa" id="CPIJ012479-RA">
    <property type="protein sequence ID" value="CPIJ012479-PA"/>
    <property type="gene ID" value="CPIJ012479"/>
</dbReference>
<proteinExistence type="predicted"/>
<dbReference type="VEuPathDB" id="VectorBase:CQUJHB020402"/>
<keyword evidence="7" id="KW-0325">Glycoprotein</keyword>
<organism>
    <name type="scientific">Culex quinquefasciatus</name>
    <name type="common">Southern house mosquito</name>
    <name type="synonym">Culex pungens</name>
    <dbReference type="NCBI Taxonomy" id="7176"/>
    <lineage>
        <taxon>Eukaryota</taxon>
        <taxon>Metazoa</taxon>
        <taxon>Ecdysozoa</taxon>
        <taxon>Arthropoda</taxon>
        <taxon>Hexapoda</taxon>
        <taxon>Insecta</taxon>
        <taxon>Pterygota</taxon>
        <taxon>Neoptera</taxon>
        <taxon>Endopterygota</taxon>
        <taxon>Diptera</taxon>
        <taxon>Nematocera</taxon>
        <taxon>Culicoidea</taxon>
        <taxon>Culicidae</taxon>
        <taxon>Culicinae</taxon>
        <taxon>Culicini</taxon>
        <taxon>Culex</taxon>
        <taxon>Culex</taxon>
    </lineage>
</organism>
<dbReference type="Gene3D" id="3.40.190.10">
    <property type="entry name" value="Periplasmic binding protein-like II"/>
    <property type="match status" value="1"/>
</dbReference>
<dbReference type="KEGG" id="cqu:CpipJ_CPIJ012479"/>
<feature type="transmembrane region" description="Helical" evidence="8">
    <location>
        <begin position="237"/>
        <end position="256"/>
    </location>
</feature>
<feature type="transmembrane region" description="Helical" evidence="8">
    <location>
        <begin position="481"/>
        <end position="503"/>
    </location>
</feature>
<evidence type="ECO:0000256" key="6">
    <source>
        <dbReference type="ARBA" id="ARBA00023170"/>
    </source>
</evidence>
<dbReference type="PANTHER" id="PTHR42643">
    <property type="entry name" value="IONOTROPIC RECEPTOR 20A-RELATED"/>
    <property type="match status" value="1"/>
</dbReference>
<evidence type="ECO:0000256" key="1">
    <source>
        <dbReference type="ARBA" id="ARBA00004651"/>
    </source>
</evidence>
<evidence type="ECO:0000313" key="10">
    <source>
        <dbReference type="EnsemblMetazoa" id="CPIJ012479-PA"/>
    </source>
</evidence>
<dbReference type="SUPFAM" id="SSF53850">
    <property type="entry name" value="Periplasmic binding protein-like II"/>
    <property type="match status" value="1"/>
</dbReference>
<keyword evidence="5 8" id="KW-0472">Membrane</keyword>
<keyword evidence="4 8" id="KW-1133">Transmembrane helix</keyword>
<evidence type="ECO:0000256" key="4">
    <source>
        <dbReference type="ARBA" id="ARBA00022989"/>
    </source>
</evidence>
<keyword evidence="2" id="KW-1003">Cell membrane</keyword>